<feature type="binding site" evidence="16">
    <location>
        <position position="65"/>
    </location>
    <ligand>
        <name>substrate</name>
    </ligand>
</feature>
<evidence type="ECO:0000256" key="10">
    <source>
        <dbReference type="ARBA" id="ARBA00022989"/>
    </source>
</evidence>
<evidence type="ECO:0000256" key="17">
    <source>
        <dbReference type="PIRSR" id="PIRSR600829-3"/>
    </source>
</evidence>
<evidence type="ECO:0000256" key="6">
    <source>
        <dbReference type="ARBA" id="ARBA00022692"/>
    </source>
</evidence>
<evidence type="ECO:0000256" key="8">
    <source>
        <dbReference type="ARBA" id="ARBA00022777"/>
    </source>
</evidence>
<gene>
    <name evidence="21" type="primary">dgkA</name>
    <name evidence="21" type="ORF">Psch_00760</name>
</gene>
<reference evidence="21 22" key="1">
    <citation type="journal article" date="2018" name="Environ. Microbiol.">
        <title>Novel energy conservation strategies and behaviour of Pelotomaculum schinkii driving syntrophic propionate catabolism.</title>
        <authorList>
            <person name="Hidalgo-Ahumada C.A.P."/>
            <person name="Nobu M.K."/>
            <person name="Narihiro T."/>
            <person name="Tamaki H."/>
            <person name="Liu W.T."/>
            <person name="Kamagata Y."/>
            <person name="Stams A.J.M."/>
            <person name="Imachi H."/>
            <person name="Sousa D.Z."/>
        </authorList>
    </citation>
    <scope>NUCLEOTIDE SEQUENCE [LARGE SCALE GENOMIC DNA]</scope>
    <source>
        <strain evidence="21 22">HH</strain>
    </source>
</reference>
<evidence type="ECO:0000256" key="9">
    <source>
        <dbReference type="ARBA" id="ARBA00022840"/>
    </source>
</evidence>
<dbReference type="InterPro" id="IPR000829">
    <property type="entry name" value="DAGK"/>
</dbReference>
<evidence type="ECO:0000256" key="7">
    <source>
        <dbReference type="ARBA" id="ARBA00022741"/>
    </source>
</evidence>
<feature type="active site" description="Proton acceptor" evidence="15">
    <location>
        <position position="65"/>
    </location>
</feature>
<accession>A0A4Y7REK2</accession>
<evidence type="ECO:0000256" key="3">
    <source>
        <dbReference type="ARBA" id="ARBA00022475"/>
    </source>
</evidence>
<keyword evidence="12 19" id="KW-0472">Membrane</keyword>
<feature type="binding site" evidence="17">
    <location>
        <position position="72"/>
    </location>
    <ligand>
        <name>ATP</name>
        <dbReference type="ChEBI" id="CHEBI:30616"/>
    </ligand>
</feature>
<evidence type="ECO:0000313" key="22">
    <source>
        <dbReference type="Proteomes" id="UP000298324"/>
    </source>
</evidence>
<comment type="cofactor">
    <cofactor evidence="18">
        <name>Mg(2+)</name>
        <dbReference type="ChEBI" id="CHEBI:18420"/>
    </cofactor>
    <text evidence="18">Mn(2+), Zn(2+), Cd(2+) and Co(2+) support activity to lesser extents.</text>
</comment>
<protein>
    <submittedName>
        <fullName evidence="21">Undecaprenol kinase</fullName>
        <ecNumber evidence="21">2.7.1.66</ecNumber>
    </submittedName>
</protein>
<dbReference type="EC" id="2.7.1.66" evidence="21"/>
<comment type="subcellular location">
    <subcellularLocation>
        <location evidence="1">Cell membrane</location>
        <topology evidence="1">Multi-pass membrane protein</topology>
    </subcellularLocation>
</comment>
<comment type="caution">
    <text evidence="21">The sequence shown here is derived from an EMBL/GenBank/DDBJ whole genome shotgun (WGS) entry which is preliminary data.</text>
</comment>
<feature type="binding site" evidence="17">
    <location>
        <position position="12"/>
    </location>
    <ligand>
        <name>ATP</name>
        <dbReference type="ChEBI" id="CHEBI:30616"/>
    </ligand>
</feature>
<dbReference type="RefSeq" id="WP_190239170.1">
    <property type="nucleotide sequence ID" value="NZ_QFGA01000001.1"/>
</dbReference>
<feature type="transmembrane region" description="Helical" evidence="19">
    <location>
        <begin position="170"/>
        <end position="198"/>
    </location>
</feature>
<evidence type="ECO:0000256" key="4">
    <source>
        <dbReference type="ARBA" id="ARBA00022516"/>
    </source>
</evidence>
<keyword evidence="14" id="KW-1208">Phospholipid metabolism</keyword>
<dbReference type="InterPro" id="IPR000326">
    <property type="entry name" value="PAP2/HPO"/>
</dbReference>
<dbReference type="SUPFAM" id="SSF48317">
    <property type="entry name" value="Acid phosphatase/Vanadium-dependent haloperoxidase"/>
    <property type="match status" value="1"/>
</dbReference>
<evidence type="ECO:0000256" key="15">
    <source>
        <dbReference type="PIRSR" id="PIRSR600829-1"/>
    </source>
</evidence>
<dbReference type="GO" id="GO:0008654">
    <property type="term" value="P:phospholipid biosynthetic process"/>
    <property type="evidence" value="ECO:0007669"/>
    <property type="project" value="UniProtKB-KW"/>
</dbReference>
<keyword evidence="3" id="KW-1003">Cell membrane</keyword>
<dbReference type="Gene3D" id="1.20.144.10">
    <property type="entry name" value="Phosphatidic acid phosphatase type 2/haloperoxidase"/>
    <property type="match status" value="1"/>
</dbReference>
<keyword evidence="8 21" id="KW-0418">Kinase</keyword>
<dbReference type="GO" id="GO:0005886">
    <property type="term" value="C:plasma membrane"/>
    <property type="evidence" value="ECO:0007669"/>
    <property type="project" value="UniProtKB-SubCell"/>
</dbReference>
<keyword evidence="18" id="KW-0460">Magnesium</keyword>
<name>A0A4Y7REK2_9FIRM</name>
<dbReference type="SMART" id="SM00014">
    <property type="entry name" value="acidPPc"/>
    <property type="match status" value="1"/>
</dbReference>
<dbReference type="AlphaFoldDB" id="A0A4Y7REK2"/>
<dbReference type="PANTHER" id="PTHR34299">
    <property type="entry name" value="DIACYLGLYCEROL KINASE"/>
    <property type="match status" value="1"/>
</dbReference>
<proteinExistence type="inferred from homology"/>
<comment type="similarity">
    <text evidence="2">Belongs to the bacterial diacylglycerol kinase family.</text>
</comment>
<evidence type="ECO:0000256" key="14">
    <source>
        <dbReference type="ARBA" id="ARBA00023264"/>
    </source>
</evidence>
<dbReference type="Pfam" id="PF01219">
    <property type="entry name" value="DAGK_prokar"/>
    <property type="match status" value="1"/>
</dbReference>
<keyword evidence="18" id="KW-0479">Metal-binding</keyword>
<keyword evidence="5 21" id="KW-0808">Transferase</keyword>
<evidence type="ECO:0000256" key="18">
    <source>
        <dbReference type="PIRSR" id="PIRSR600829-4"/>
    </source>
</evidence>
<keyword evidence="22" id="KW-1185">Reference proteome</keyword>
<keyword evidence="6 19" id="KW-0812">Transmembrane</keyword>
<keyword evidence="10 19" id="KW-1133">Transmembrane helix</keyword>
<keyword evidence="4" id="KW-0444">Lipid biosynthesis</keyword>
<feature type="binding site" evidence="17">
    <location>
        <begin position="81"/>
        <end position="83"/>
    </location>
    <ligand>
        <name>ATP</name>
        <dbReference type="ChEBI" id="CHEBI:30616"/>
    </ligand>
</feature>
<dbReference type="CDD" id="cd14266">
    <property type="entry name" value="UDPK_IM_PAP2_like"/>
    <property type="match status" value="1"/>
</dbReference>
<dbReference type="EMBL" id="QFGA01000001">
    <property type="protein sequence ID" value="TEB07213.1"/>
    <property type="molecule type" value="Genomic_DNA"/>
</dbReference>
<dbReference type="PANTHER" id="PTHR34299:SF1">
    <property type="entry name" value="DIACYLGLYCEROL KINASE"/>
    <property type="match status" value="1"/>
</dbReference>
<keyword evidence="13" id="KW-0594">Phospholipid biosynthesis</keyword>
<keyword evidence="9 17" id="KW-0067">ATP-binding</keyword>
<feature type="transmembrane region" description="Helical" evidence="19">
    <location>
        <begin position="29"/>
        <end position="46"/>
    </location>
</feature>
<feature type="transmembrane region" description="Helical" evidence="19">
    <location>
        <begin position="92"/>
        <end position="112"/>
    </location>
</feature>
<dbReference type="Pfam" id="PF01569">
    <property type="entry name" value="PAP2"/>
    <property type="match status" value="1"/>
</dbReference>
<feature type="binding site" evidence="18">
    <location>
        <position position="72"/>
    </location>
    <ligand>
        <name>a divalent metal cation</name>
        <dbReference type="ChEBI" id="CHEBI:60240"/>
    </ligand>
</feature>
<feature type="domain" description="Phosphatidic acid phosphatase type 2/haloperoxidase" evidence="20">
    <location>
        <begin position="89"/>
        <end position="228"/>
    </location>
</feature>
<evidence type="ECO:0000256" key="12">
    <source>
        <dbReference type="ARBA" id="ARBA00023136"/>
    </source>
</evidence>
<evidence type="ECO:0000256" key="16">
    <source>
        <dbReference type="PIRSR" id="PIRSR600829-2"/>
    </source>
</evidence>
<evidence type="ECO:0000256" key="13">
    <source>
        <dbReference type="ARBA" id="ARBA00023209"/>
    </source>
</evidence>
<dbReference type="InterPro" id="IPR036945">
    <property type="entry name" value="DAGK_sf"/>
</dbReference>
<dbReference type="Proteomes" id="UP000298324">
    <property type="component" value="Unassembled WGS sequence"/>
</dbReference>
<evidence type="ECO:0000313" key="21">
    <source>
        <dbReference type="EMBL" id="TEB07213.1"/>
    </source>
</evidence>
<dbReference type="InterPro" id="IPR036938">
    <property type="entry name" value="PAP2/HPO_sf"/>
</dbReference>
<dbReference type="GO" id="GO:0005524">
    <property type="term" value="F:ATP binding"/>
    <property type="evidence" value="ECO:0007669"/>
    <property type="project" value="UniProtKB-KW"/>
</dbReference>
<sequence>MGLRKILDSFNYAVAGVVYAVKTQRNMRIHLTAALLVLGLGLYIPVSSRDLLLIFFAITLVIMAELFNTAIEAVVDLCVQEFHPLAKIAKNVAAGAVLMTALNSLVVAYIIFYPRLEGSSFNLGARVKATPLSVTMIALLLVMVLVTIGKAITSKGTYVKGGMPSGHTAVAFAGCTALALYTGSALVASIALVIALLVAHSRLDAQVHSLLEVVAGALLGILATMVVFKLAGW</sequence>
<feature type="transmembrane region" description="Helical" evidence="19">
    <location>
        <begin position="52"/>
        <end position="71"/>
    </location>
</feature>
<dbReference type="GO" id="GO:0036433">
    <property type="term" value="F:di-trans, poly-cis-undecaprenol kinase activity"/>
    <property type="evidence" value="ECO:0007669"/>
    <property type="project" value="UniProtKB-EC"/>
</dbReference>
<organism evidence="21 22">
    <name type="scientific">Pelotomaculum schinkii</name>
    <dbReference type="NCBI Taxonomy" id="78350"/>
    <lineage>
        <taxon>Bacteria</taxon>
        <taxon>Bacillati</taxon>
        <taxon>Bacillota</taxon>
        <taxon>Clostridia</taxon>
        <taxon>Eubacteriales</taxon>
        <taxon>Desulfotomaculaceae</taxon>
        <taxon>Pelotomaculum</taxon>
    </lineage>
</organism>
<evidence type="ECO:0000256" key="2">
    <source>
        <dbReference type="ARBA" id="ARBA00005967"/>
    </source>
</evidence>
<evidence type="ECO:0000256" key="11">
    <source>
        <dbReference type="ARBA" id="ARBA00023098"/>
    </source>
</evidence>
<evidence type="ECO:0000256" key="1">
    <source>
        <dbReference type="ARBA" id="ARBA00004651"/>
    </source>
</evidence>
<keyword evidence="7 17" id="KW-0547">Nucleotide-binding</keyword>
<keyword evidence="11" id="KW-0443">Lipid metabolism</keyword>
<evidence type="ECO:0000256" key="19">
    <source>
        <dbReference type="SAM" id="Phobius"/>
    </source>
</evidence>
<dbReference type="GO" id="GO:0046872">
    <property type="term" value="F:metal ion binding"/>
    <property type="evidence" value="ECO:0007669"/>
    <property type="project" value="UniProtKB-KW"/>
</dbReference>
<evidence type="ECO:0000256" key="5">
    <source>
        <dbReference type="ARBA" id="ARBA00022679"/>
    </source>
</evidence>
<feature type="transmembrane region" description="Helical" evidence="19">
    <location>
        <begin position="210"/>
        <end position="231"/>
    </location>
</feature>
<dbReference type="Gene3D" id="1.10.287.3610">
    <property type="match status" value="1"/>
</dbReference>
<feature type="transmembrane region" description="Helical" evidence="19">
    <location>
        <begin position="132"/>
        <end position="149"/>
    </location>
</feature>
<evidence type="ECO:0000259" key="20">
    <source>
        <dbReference type="SMART" id="SM00014"/>
    </source>
</evidence>